<sequence length="31" mass="3570">MMTSSSDGKIKKTSSYYLKSGCILFVFQKYK</sequence>
<name>A0A0E9STQ3_ANGAN</name>
<reference evidence="1" key="2">
    <citation type="journal article" date="2015" name="Fish Shellfish Immunol.">
        <title>Early steps in the European eel (Anguilla anguilla)-Vibrio vulnificus interaction in the gills: Role of the RtxA13 toxin.</title>
        <authorList>
            <person name="Callol A."/>
            <person name="Pajuelo D."/>
            <person name="Ebbesson L."/>
            <person name="Teles M."/>
            <person name="MacKenzie S."/>
            <person name="Amaro C."/>
        </authorList>
    </citation>
    <scope>NUCLEOTIDE SEQUENCE</scope>
</reference>
<organism evidence="1">
    <name type="scientific">Anguilla anguilla</name>
    <name type="common">European freshwater eel</name>
    <name type="synonym">Muraena anguilla</name>
    <dbReference type="NCBI Taxonomy" id="7936"/>
    <lineage>
        <taxon>Eukaryota</taxon>
        <taxon>Metazoa</taxon>
        <taxon>Chordata</taxon>
        <taxon>Craniata</taxon>
        <taxon>Vertebrata</taxon>
        <taxon>Euteleostomi</taxon>
        <taxon>Actinopterygii</taxon>
        <taxon>Neopterygii</taxon>
        <taxon>Teleostei</taxon>
        <taxon>Anguilliformes</taxon>
        <taxon>Anguillidae</taxon>
        <taxon>Anguilla</taxon>
    </lineage>
</organism>
<accession>A0A0E9STQ3</accession>
<reference evidence="1" key="1">
    <citation type="submission" date="2014-11" db="EMBL/GenBank/DDBJ databases">
        <authorList>
            <person name="Amaro Gonzalez C."/>
        </authorList>
    </citation>
    <scope>NUCLEOTIDE SEQUENCE</scope>
</reference>
<proteinExistence type="predicted"/>
<dbReference type="AlphaFoldDB" id="A0A0E9STQ3"/>
<dbReference type="EMBL" id="GBXM01063940">
    <property type="protein sequence ID" value="JAH44637.1"/>
    <property type="molecule type" value="Transcribed_RNA"/>
</dbReference>
<protein>
    <submittedName>
        <fullName evidence="1">Uncharacterized protein</fullName>
    </submittedName>
</protein>
<evidence type="ECO:0000313" key="1">
    <source>
        <dbReference type="EMBL" id="JAH44637.1"/>
    </source>
</evidence>